<feature type="compositionally biased region" description="Basic and acidic residues" evidence="1">
    <location>
        <begin position="154"/>
        <end position="165"/>
    </location>
</feature>
<dbReference type="AlphaFoldDB" id="A0A367IZU4"/>
<sequence>MIIDKEYEHYRVPVAMDGTAGFFSSNAATNWNFINYSNGSYNGLNKLKKYKKIKSNYFDDLQEVYQSDVSEQIKEYILLLKSQDIPTRSIIKANLAKPKKQQHIYNNPVFINGTFYGSETSTSGSNNTSVKRSHEMEENADVIEKKKQNISSETVHDTERGKKEPLEEETEQLSDSLWKKWVLFLRNPTNIGKFHPFSPEYHHIIRRGKGIFWRPNLDSDLYNRHPNIIEFKRNLRQLLNDEDNVIDFLEVILRSSHSLYSTIQAIEDGEAMFNDILIYPFLKAVCVASDAGVPQFKVEKTVRLWSMRHVSEGPIYEPWLEQNYTINPSFDKRAEQVPIAIKFYWTLKCLIYEIAKNFATLKQEHMKVISENVLTSSSPNDNLSTAISCSMLKLTEEEDKSGMFRLGPFYTVQ</sequence>
<keyword evidence="3" id="KW-1185">Reference proteome</keyword>
<dbReference type="OrthoDB" id="2243575at2759"/>
<reference evidence="2 3" key="1">
    <citation type="journal article" date="2018" name="G3 (Bethesda)">
        <title>Phylogenetic and Phylogenomic Definition of Rhizopus Species.</title>
        <authorList>
            <person name="Gryganskyi A.P."/>
            <person name="Golan J."/>
            <person name="Dolatabadi S."/>
            <person name="Mondo S."/>
            <person name="Robb S."/>
            <person name="Idnurm A."/>
            <person name="Muszewska A."/>
            <person name="Steczkiewicz K."/>
            <person name="Masonjones S."/>
            <person name="Liao H.L."/>
            <person name="Gajdeczka M.T."/>
            <person name="Anike F."/>
            <person name="Vuek A."/>
            <person name="Anishchenko I.M."/>
            <person name="Voigt K."/>
            <person name="de Hoog G.S."/>
            <person name="Smith M.E."/>
            <person name="Heitman J."/>
            <person name="Vilgalys R."/>
            <person name="Stajich J.E."/>
        </authorList>
    </citation>
    <scope>NUCLEOTIDE SEQUENCE [LARGE SCALE GENOMIC DNA]</scope>
    <source>
        <strain evidence="2 3">CBS 357.93</strain>
    </source>
</reference>
<evidence type="ECO:0000313" key="3">
    <source>
        <dbReference type="Proteomes" id="UP000252139"/>
    </source>
</evidence>
<dbReference type="EMBL" id="PJQL01002741">
    <property type="protein sequence ID" value="RCH83202.1"/>
    <property type="molecule type" value="Genomic_DNA"/>
</dbReference>
<proteinExistence type="predicted"/>
<evidence type="ECO:0000313" key="2">
    <source>
        <dbReference type="EMBL" id="RCH83202.1"/>
    </source>
</evidence>
<protein>
    <submittedName>
        <fullName evidence="2">Uncharacterized protein</fullName>
    </submittedName>
</protein>
<feature type="region of interest" description="Disordered" evidence="1">
    <location>
        <begin position="121"/>
        <end position="169"/>
    </location>
</feature>
<feature type="compositionally biased region" description="Basic and acidic residues" evidence="1">
    <location>
        <begin position="132"/>
        <end position="147"/>
    </location>
</feature>
<accession>A0A367IZU4</accession>
<name>A0A367IZU4_RHIAZ</name>
<comment type="caution">
    <text evidence="2">The sequence shown here is derived from an EMBL/GenBank/DDBJ whole genome shotgun (WGS) entry which is preliminary data.</text>
</comment>
<gene>
    <name evidence="2" type="ORF">CU097_003133</name>
</gene>
<evidence type="ECO:0000256" key="1">
    <source>
        <dbReference type="SAM" id="MobiDB-lite"/>
    </source>
</evidence>
<dbReference type="Proteomes" id="UP000252139">
    <property type="component" value="Unassembled WGS sequence"/>
</dbReference>
<organism evidence="2 3">
    <name type="scientific">Rhizopus azygosporus</name>
    <name type="common">Rhizopus microsporus var. azygosporus</name>
    <dbReference type="NCBI Taxonomy" id="86630"/>
    <lineage>
        <taxon>Eukaryota</taxon>
        <taxon>Fungi</taxon>
        <taxon>Fungi incertae sedis</taxon>
        <taxon>Mucoromycota</taxon>
        <taxon>Mucoromycotina</taxon>
        <taxon>Mucoromycetes</taxon>
        <taxon>Mucorales</taxon>
        <taxon>Mucorineae</taxon>
        <taxon>Rhizopodaceae</taxon>
        <taxon>Rhizopus</taxon>
    </lineage>
</organism>